<dbReference type="PANTHER" id="PTHR33064">
    <property type="entry name" value="POL PROTEIN"/>
    <property type="match status" value="1"/>
</dbReference>
<dbReference type="InterPro" id="IPR051320">
    <property type="entry name" value="Viral_Replic_Matur_Polypro"/>
</dbReference>
<dbReference type="SUPFAM" id="SSF56672">
    <property type="entry name" value="DNA/RNA polymerases"/>
    <property type="match status" value="1"/>
</dbReference>
<sequence length="485" mass="55187">MDLSPLVALPDAINGPTVSQSLKLLMPQTPGAVVQQVPLPNASNVSLRGLTAQQLKRERIDKTMQEAKESIHTYYERLLKAFKEYSGKEAIEPKDMLHFVVRFVEGLRPEVGQMIKSHLICWQAKPIDEVLQCAKYCSDEIELKQKKLKEKEMMMQIKAAQTGVQGALVQQIPQQQGAVMFQPQARGRDRRINMNRGMDLSTVVVHNDVQGMKKMLPCHLCRNVGHWKRECPMMVQDGVTNSDDEEEQAPETENETINEEYLLIEFFPMFTVKELHADLQGTVQENVWDLTGKEVGLVRRVEPIKITLKPNVVFPQLPQYNMAQNVLMKVAQIIGDFLKRGVLKEVLSSPCNSPIMGLKTPCGKVRIVQDFQKVNKMVVKCCSVVPNPAVILFQIPCDAEWFAVVDLSQAFFSVPLHEDSQFLFSLKFLDRVYSWRRLPQGYTESPSLFNRILKKNLESLEPPYQSTLVQYIEDLLIASKTRGEC</sequence>
<dbReference type="SUPFAM" id="SSF57756">
    <property type="entry name" value="Retrovirus zinc finger-like domains"/>
    <property type="match status" value="1"/>
</dbReference>
<feature type="domain" description="Reverse transcriptase" evidence="3">
    <location>
        <begin position="339"/>
        <end position="485"/>
    </location>
</feature>
<dbReference type="AlphaFoldDB" id="A0AAV7WUQ8"/>
<dbReference type="Gene3D" id="3.10.10.10">
    <property type="entry name" value="HIV Type 1 Reverse Transcriptase, subunit A, domain 1"/>
    <property type="match status" value="1"/>
</dbReference>
<evidence type="ECO:0000256" key="2">
    <source>
        <dbReference type="ARBA" id="ARBA00012180"/>
    </source>
</evidence>
<dbReference type="GO" id="GO:0003676">
    <property type="term" value="F:nucleic acid binding"/>
    <property type="evidence" value="ECO:0007669"/>
    <property type="project" value="InterPro"/>
</dbReference>
<evidence type="ECO:0000256" key="1">
    <source>
        <dbReference type="ARBA" id="ARBA00010879"/>
    </source>
</evidence>
<dbReference type="EMBL" id="JANPWB010000001">
    <property type="protein sequence ID" value="KAJ1216451.1"/>
    <property type="molecule type" value="Genomic_DNA"/>
</dbReference>
<dbReference type="InterPro" id="IPR043128">
    <property type="entry name" value="Rev_trsase/Diguanyl_cyclase"/>
</dbReference>
<evidence type="ECO:0000313" key="5">
    <source>
        <dbReference type="Proteomes" id="UP001066276"/>
    </source>
</evidence>
<accession>A0AAV7WUQ8</accession>
<dbReference type="PROSITE" id="PS50878">
    <property type="entry name" value="RT_POL"/>
    <property type="match status" value="1"/>
</dbReference>
<dbReference type="Proteomes" id="UP001066276">
    <property type="component" value="Chromosome 1_1"/>
</dbReference>
<dbReference type="Pfam" id="PF00078">
    <property type="entry name" value="RVT_1"/>
    <property type="match status" value="1"/>
</dbReference>
<dbReference type="InterPro" id="IPR036875">
    <property type="entry name" value="Znf_CCHC_sf"/>
</dbReference>
<proteinExistence type="inferred from homology"/>
<dbReference type="GO" id="GO:0008270">
    <property type="term" value="F:zinc ion binding"/>
    <property type="evidence" value="ECO:0007669"/>
    <property type="project" value="InterPro"/>
</dbReference>
<reference evidence="4" key="1">
    <citation type="journal article" date="2022" name="bioRxiv">
        <title>Sequencing and chromosome-scale assembly of the giantPleurodeles waltlgenome.</title>
        <authorList>
            <person name="Brown T."/>
            <person name="Elewa A."/>
            <person name="Iarovenko S."/>
            <person name="Subramanian E."/>
            <person name="Araus A.J."/>
            <person name="Petzold A."/>
            <person name="Susuki M."/>
            <person name="Suzuki K.-i.T."/>
            <person name="Hayashi T."/>
            <person name="Toyoda A."/>
            <person name="Oliveira C."/>
            <person name="Osipova E."/>
            <person name="Leigh N.D."/>
            <person name="Simon A."/>
            <person name="Yun M.H."/>
        </authorList>
    </citation>
    <scope>NUCLEOTIDE SEQUENCE</scope>
    <source>
        <strain evidence="4">20211129_DDA</strain>
        <tissue evidence="4">Liver</tissue>
    </source>
</reference>
<comment type="similarity">
    <text evidence="1">Belongs to the beta type-B retroviral polymerase family. HERV class-II K(HML-2) pol subfamily.</text>
</comment>
<dbReference type="PANTHER" id="PTHR33064:SF37">
    <property type="entry name" value="RIBONUCLEASE H"/>
    <property type="match status" value="1"/>
</dbReference>
<organism evidence="4 5">
    <name type="scientific">Pleurodeles waltl</name>
    <name type="common">Iberian ribbed newt</name>
    <dbReference type="NCBI Taxonomy" id="8319"/>
    <lineage>
        <taxon>Eukaryota</taxon>
        <taxon>Metazoa</taxon>
        <taxon>Chordata</taxon>
        <taxon>Craniata</taxon>
        <taxon>Vertebrata</taxon>
        <taxon>Euteleostomi</taxon>
        <taxon>Amphibia</taxon>
        <taxon>Batrachia</taxon>
        <taxon>Caudata</taxon>
        <taxon>Salamandroidea</taxon>
        <taxon>Salamandridae</taxon>
        <taxon>Pleurodelinae</taxon>
        <taxon>Pleurodeles</taxon>
    </lineage>
</organism>
<keyword evidence="5" id="KW-1185">Reference proteome</keyword>
<dbReference type="GO" id="GO:0004523">
    <property type="term" value="F:RNA-DNA hybrid ribonuclease activity"/>
    <property type="evidence" value="ECO:0007669"/>
    <property type="project" value="UniProtKB-EC"/>
</dbReference>
<gene>
    <name evidence="4" type="ORF">NDU88_004053</name>
</gene>
<dbReference type="Pfam" id="PF00098">
    <property type="entry name" value="zf-CCHC"/>
    <property type="match status" value="1"/>
</dbReference>
<protein>
    <recommendedName>
        <fullName evidence="2">ribonuclease H</fullName>
        <ecNumber evidence="2">3.1.26.4</ecNumber>
    </recommendedName>
</protein>
<dbReference type="InterPro" id="IPR043502">
    <property type="entry name" value="DNA/RNA_pol_sf"/>
</dbReference>
<comment type="caution">
    <text evidence="4">The sequence shown here is derived from an EMBL/GenBank/DDBJ whole genome shotgun (WGS) entry which is preliminary data.</text>
</comment>
<dbReference type="Gene3D" id="3.30.70.270">
    <property type="match status" value="1"/>
</dbReference>
<dbReference type="InterPro" id="IPR001878">
    <property type="entry name" value="Znf_CCHC"/>
</dbReference>
<evidence type="ECO:0000313" key="4">
    <source>
        <dbReference type="EMBL" id="KAJ1216451.1"/>
    </source>
</evidence>
<dbReference type="InterPro" id="IPR000477">
    <property type="entry name" value="RT_dom"/>
</dbReference>
<dbReference type="EC" id="3.1.26.4" evidence="2"/>
<evidence type="ECO:0000259" key="3">
    <source>
        <dbReference type="PROSITE" id="PS50878"/>
    </source>
</evidence>
<name>A0AAV7WUQ8_PLEWA</name>